<evidence type="ECO:0000313" key="2">
    <source>
        <dbReference type="EMBL" id="KAJ8424162.1"/>
    </source>
</evidence>
<comment type="caution">
    <text evidence="2">The sequence shown here is derived from an EMBL/GenBank/DDBJ whole genome shotgun (WGS) entry which is preliminary data.</text>
</comment>
<accession>A0A9Q1GMT1</accession>
<name>A0A9Q1GMT1_9CARY</name>
<sequence length="254" mass="27975">MNLNWVHADPNPEPEVQVQLGETVSPRSNGRELSSPRNQGSQFHILAELDLNLEAEENPGGEHDIEGATAGGNMVEKENVPPAAYTWVGQTDNGPAHGRKKWPVTSQHTNRVGLVLVAHQQTTTRSNGVEPTQSRSNANARLVFDPNLVRGHLASNRIEIRPDSLSRPVATMRSPESQHLDCRNATPRDRINLVSNPGRGDQPPDGLHQPRTAPVRRLPPIEDFEESTSFERENNSSDHALDMNMALEGMNSLP</sequence>
<organism evidence="2 3">
    <name type="scientific">Carnegiea gigantea</name>
    <dbReference type="NCBI Taxonomy" id="171969"/>
    <lineage>
        <taxon>Eukaryota</taxon>
        <taxon>Viridiplantae</taxon>
        <taxon>Streptophyta</taxon>
        <taxon>Embryophyta</taxon>
        <taxon>Tracheophyta</taxon>
        <taxon>Spermatophyta</taxon>
        <taxon>Magnoliopsida</taxon>
        <taxon>eudicotyledons</taxon>
        <taxon>Gunneridae</taxon>
        <taxon>Pentapetalae</taxon>
        <taxon>Caryophyllales</taxon>
        <taxon>Cactineae</taxon>
        <taxon>Cactaceae</taxon>
        <taxon>Cactoideae</taxon>
        <taxon>Echinocereeae</taxon>
        <taxon>Carnegiea</taxon>
    </lineage>
</organism>
<proteinExistence type="predicted"/>
<evidence type="ECO:0000256" key="1">
    <source>
        <dbReference type="SAM" id="MobiDB-lite"/>
    </source>
</evidence>
<evidence type="ECO:0000313" key="3">
    <source>
        <dbReference type="Proteomes" id="UP001153076"/>
    </source>
</evidence>
<feature type="compositionally biased region" description="Polar residues" evidence="1">
    <location>
        <begin position="20"/>
        <end position="42"/>
    </location>
</feature>
<dbReference type="EMBL" id="JAKOGI010001756">
    <property type="protein sequence ID" value="KAJ8424162.1"/>
    <property type="molecule type" value="Genomic_DNA"/>
</dbReference>
<gene>
    <name evidence="2" type="ORF">Cgig2_032097</name>
</gene>
<dbReference type="Proteomes" id="UP001153076">
    <property type="component" value="Unassembled WGS sequence"/>
</dbReference>
<feature type="compositionally biased region" description="Basic and acidic residues" evidence="1">
    <location>
        <begin position="229"/>
        <end position="241"/>
    </location>
</feature>
<keyword evidence="3" id="KW-1185">Reference proteome</keyword>
<dbReference type="AlphaFoldDB" id="A0A9Q1GMT1"/>
<feature type="compositionally biased region" description="Basic and acidic residues" evidence="1">
    <location>
        <begin position="176"/>
        <end position="191"/>
    </location>
</feature>
<feature type="region of interest" description="Disordered" evidence="1">
    <location>
        <begin position="1"/>
        <end position="42"/>
    </location>
</feature>
<protein>
    <submittedName>
        <fullName evidence="2">Uncharacterized protein</fullName>
    </submittedName>
</protein>
<reference evidence="2" key="1">
    <citation type="submission" date="2022-04" db="EMBL/GenBank/DDBJ databases">
        <title>Carnegiea gigantea Genome sequencing and assembly v2.</title>
        <authorList>
            <person name="Copetti D."/>
            <person name="Sanderson M.J."/>
            <person name="Burquez A."/>
            <person name="Wojciechowski M.F."/>
        </authorList>
    </citation>
    <scope>NUCLEOTIDE SEQUENCE</scope>
    <source>
        <strain evidence="2">SGP5-SGP5p</strain>
        <tissue evidence="2">Aerial part</tissue>
    </source>
</reference>
<feature type="region of interest" description="Disordered" evidence="1">
    <location>
        <begin position="167"/>
        <end position="254"/>
    </location>
</feature>